<dbReference type="NCBIfam" id="TIGR01951">
    <property type="entry name" value="nusB"/>
    <property type="match status" value="1"/>
</dbReference>
<dbReference type="InterPro" id="IPR035926">
    <property type="entry name" value="NusB-like_sf"/>
</dbReference>
<dbReference type="PANTHER" id="PTHR11078">
    <property type="entry name" value="N UTILIZATION SUBSTANCE PROTEIN B-RELATED"/>
    <property type="match status" value="1"/>
</dbReference>
<dbReference type="Gene3D" id="1.10.940.10">
    <property type="entry name" value="NusB-like"/>
    <property type="match status" value="1"/>
</dbReference>
<gene>
    <name evidence="6" type="primary">nusB</name>
    <name evidence="8" type="ORF">A7E75_11950</name>
</gene>
<dbReference type="PANTHER" id="PTHR11078:SF3">
    <property type="entry name" value="ANTITERMINATION NUSB DOMAIN-CONTAINING PROTEIN"/>
    <property type="match status" value="1"/>
</dbReference>
<reference evidence="8 9" key="1">
    <citation type="journal article" date="2017" name="Genome Announc.">
        <title>Complete Genome Sequences of Two Acetylene-Fermenting Pelobacter acetylenicus Strains.</title>
        <authorList>
            <person name="Sutton J.M."/>
            <person name="Baesman S.M."/>
            <person name="Fierst J.L."/>
            <person name="Poret-Peterson A.T."/>
            <person name="Oremland R.S."/>
            <person name="Dunlap D.S."/>
            <person name="Akob D.M."/>
        </authorList>
    </citation>
    <scope>NUCLEOTIDE SEQUENCE [LARGE SCALE GENOMIC DNA]</scope>
    <source>
        <strain evidence="8 9">DSM 3247</strain>
    </source>
</reference>
<proteinExistence type="inferred from homology"/>
<evidence type="ECO:0000256" key="3">
    <source>
        <dbReference type="ARBA" id="ARBA00022884"/>
    </source>
</evidence>
<dbReference type="AlphaFoldDB" id="A0A1L3GI80"/>
<dbReference type="GO" id="GO:0006353">
    <property type="term" value="P:DNA-templated transcription termination"/>
    <property type="evidence" value="ECO:0007669"/>
    <property type="project" value="UniProtKB-UniRule"/>
</dbReference>
<dbReference type="OrthoDB" id="9797817at2"/>
<keyword evidence="3 6" id="KW-0694">RNA-binding</keyword>
<dbReference type="Proteomes" id="UP000182264">
    <property type="component" value="Chromosome"/>
</dbReference>
<sequence>MASGVRRSGRELAIKMIYSFEGVPEVERLLASFWGHFRFRDDVLGDPLEDETPDVAPPTREFAEELVRGVCRHLQTIDGLIGEYATNWSLDRMARVDLAILRMATYELLHHLDVPVSVVINEAVEIGKRYGTKETPAFVNGILDRISRSCRAPAAT</sequence>
<keyword evidence="4 6" id="KW-0805">Transcription regulation</keyword>
<evidence type="ECO:0000256" key="2">
    <source>
        <dbReference type="ARBA" id="ARBA00022814"/>
    </source>
</evidence>
<dbReference type="EMBL" id="CP015518">
    <property type="protein sequence ID" value="APG25646.1"/>
    <property type="molecule type" value="Genomic_DNA"/>
</dbReference>
<evidence type="ECO:0000259" key="7">
    <source>
        <dbReference type="Pfam" id="PF01029"/>
    </source>
</evidence>
<feature type="domain" description="NusB/RsmB/TIM44" evidence="7">
    <location>
        <begin position="10"/>
        <end position="148"/>
    </location>
</feature>
<dbReference type="STRING" id="29542.A6070_05985"/>
<evidence type="ECO:0000313" key="8">
    <source>
        <dbReference type="EMBL" id="APG25646.1"/>
    </source>
</evidence>
<keyword evidence="2 6" id="KW-0889">Transcription antitermination</keyword>
<keyword evidence="9" id="KW-1185">Reference proteome</keyword>
<evidence type="ECO:0000256" key="4">
    <source>
        <dbReference type="ARBA" id="ARBA00023015"/>
    </source>
</evidence>
<comment type="function">
    <text evidence="6">Involved in transcription antitermination. Required for transcription of ribosomal RNA (rRNA) genes. Binds specifically to the boxA antiterminator sequence of the ribosomal RNA (rrn) operons.</text>
</comment>
<evidence type="ECO:0000256" key="1">
    <source>
        <dbReference type="ARBA" id="ARBA00005952"/>
    </source>
</evidence>
<dbReference type="GO" id="GO:0003723">
    <property type="term" value="F:RNA binding"/>
    <property type="evidence" value="ECO:0007669"/>
    <property type="project" value="UniProtKB-UniRule"/>
</dbReference>
<accession>A0A1L3GI80</accession>
<dbReference type="KEGG" id="pace:A6070_05985"/>
<dbReference type="RefSeq" id="WP_072287486.1">
    <property type="nucleotide sequence ID" value="NZ_CP015455.1"/>
</dbReference>
<dbReference type="GO" id="GO:0031564">
    <property type="term" value="P:transcription antitermination"/>
    <property type="evidence" value="ECO:0007669"/>
    <property type="project" value="UniProtKB-KW"/>
</dbReference>
<evidence type="ECO:0000256" key="6">
    <source>
        <dbReference type="HAMAP-Rule" id="MF_00073"/>
    </source>
</evidence>
<organism evidence="8 9">
    <name type="scientific">Syntrophotalea acetylenica</name>
    <name type="common">Pelobacter acetylenicus</name>
    <dbReference type="NCBI Taxonomy" id="29542"/>
    <lineage>
        <taxon>Bacteria</taxon>
        <taxon>Pseudomonadati</taxon>
        <taxon>Thermodesulfobacteriota</taxon>
        <taxon>Desulfuromonadia</taxon>
        <taxon>Desulfuromonadales</taxon>
        <taxon>Syntrophotaleaceae</taxon>
        <taxon>Syntrophotalea</taxon>
    </lineage>
</organism>
<name>A0A1L3GI80_SYNAC</name>
<evidence type="ECO:0000256" key="5">
    <source>
        <dbReference type="ARBA" id="ARBA00023163"/>
    </source>
</evidence>
<dbReference type="CDD" id="cd00619">
    <property type="entry name" value="Terminator_NusB"/>
    <property type="match status" value="1"/>
</dbReference>
<dbReference type="InterPro" id="IPR011605">
    <property type="entry name" value="NusB_fam"/>
</dbReference>
<dbReference type="SUPFAM" id="SSF48013">
    <property type="entry name" value="NusB-like"/>
    <property type="match status" value="1"/>
</dbReference>
<protein>
    <recommendedName>
        <fullName evidence="6">Transcription antitermination protein NusB</fullName>
    </recommendedName>
    <alternativeName>
        <fullName evidence="6">Antitermination factor NusB</fullName>
    </alternativeName>
</protein>
<keyword evidence="5 6" id="KW-0804">Transcription</keyword>
<comment type="similarity">
    <text evidence="1 6">Belongs to the NusB family.</text>
</comment>
<dbReference type="HAMAP" id="MF_00073">
    <property type="entry name" value="NusB"/>
    <property type="match status" value="1"/>
</dbReference>
<dbReference type="Pfam" id="PF01029">
    <property type="entry name" value="NusB"/>
    <property type="match status" value="1"/>
</dbReference>
<evidence type="ECO:0000313" key="9">
    <source>
        <dbReference type="Proteomes" id="UP000182264"/>
    </source>
</evidence>
<dbReference type="GO" id="GO:0005829">
    <property type="term" value="C:cytosol"/>
    <property type="evidence" value="ECO:0007669"/>
    <property type="project" value="TreeGrafter"/>
</dbReference>
<dbReference type="InterPro" id="IPR006027">
    <property type="entry name" value="NusB_RsmB_TIM44"/>
</dbReference>